<dbReference type="EMBL" id="JAHQIW010001575">
    <property type="protein sequence ID" value="KAJ1352991.1"/>
    <property type="molecule type" value="Genomic_DNA"/>
</dbReference>
<keyword evidence="2" id="KW-1185">Reference proteome</keyword>
<dbReference type="AlphaFoldDB" id="A0AAD5QNE8"/>
<gene>
    <name evidence="1" type="ORF">KIN20_009528</name>
</gene>
<dbReference type="Proteomes" id="UP001196413">
    <property type="component" value="Unassembled WGS sequence"/>
</dbReference>
<reference evidence="1" key="1">
    <citation type="submission" date="2021-06" db="EMBL/GenBank/DDBJ databases">
        <title>Parelaphostrongylus tenuis whole genome reference sequence.</title>
        <authorList>
            <person name="Garwood T.J."/>
            <person name="Larsen P.A."/>
            <person name="Fountain-Jones N.M."/>
            <person name="Garbe J.R."/>
            <person name="Macchietto M.G."/>
            <person name="Kania S.A."/>
            <person name="Gerhold R.W."/>
            <person name="Richards J.E."/>
            <person name="Wolf T.M."/>
        </authorList>
    </citation>
    <scope>NUCLEOTIDE SEQUENCE</scope>
    <source>
        <strain evidence="1">MNPRO001-30</strain>
        <tissue evidence="1">Meninges</tissue>
    </source>
</reference>
<evidence type="ECO:0000313" key="1">
    <source>
        <dbReference type="EMBL" id="KAJ1352991.1"/>
    </source>
</evidence>
<protein>
    <submittedName>
        <fullName evidence="1">Uncharacterized protein</fullName>
    </submittedName>
</protein>
<comment type="caution">
    <text evidence="1">The sequence shown here is derived from an EMBL/GenBank/DDBJ whole genome shotgun (WGS) entry which is preliminary data.</text>
</comment>
<name>A0AAD5QNE8_PARTN</name>
<accession>A0AAD5QNE8</accession>
<organism evidence="1 2">
    <name type="scientific">Parelaphostrongylus tenuis</name>
    <name type="common">Meningeal worm</name>
    <dbReference type="NCBI Taxonomy" id="148309"/>
    <lineage>
        <taxon>Eukaryota</taxon>
        <taxon>Metazoa</taxon>
        <taxon>Ecdysozoa</taxon>
        <taxon>Nematoda</taxon>
        <taxon>Chromadorea</taxon>
        <taxon>Rhabditida</taxon>
        <taxon>Rhabditina</taxon>
        <taxon>Rhabditomorpha</taxon>
        <taxon>Strongyloidea</taxon>
        <taxon>Metastrongylidae</taxon>
        <taxon>Parelaphostrongylus</taxon>
    </lineage>
</organism>
<proteinExistence type="predicted"/>
<sequence length="144" mass="16665">MPARCCVRRLNLRRHRSRALRIVRGSLDMIEVVRPVPAAQQSAAKTVESERSFAQVGTGGVLRTYLENIKKQKGITREHNTINPFWDNKTLNFITKRKHNDDNALHLQADRTVNRAKFTTLGYLIANDLWWRAMWKPSRANEAN</sequence>
<evidence type="ECO:0000313" key="2">
    <source>
        <dbReference type="Proteomes" id="UP001196413"/>
    </source>
</evidence>